<dbReference type="Proteomes" id="UP001555786">
    <property type="component" value="Unassembled WGS sequence"/>
</dbReference>
<dbReference type="EMBL" id="JBFNQD010000002">
    <property type="protein sequence ID" value="MEW9305482.1"/>
    <property type="molecule type" value="Genomic_DNA"/>
</dbReference>
<evidence type="ECO:0000313" key="1">
    <source>
        <dbReference type="EMBL" id="MEW9305482.1"/>
    </source>
</evidence>
<dbReference type="RefSeq" id="WP_367623525.1">
    <property type="nucleotide sequence ID" value="NZ_JBFNQD010000002.1"/>
</dbReference>
<gene>
    <name evidence="1" type="ORF">ABXS05_08045</name>
</gene>
<evidence type="ECO:0000313" key="2">
    <source>
        <dbReference type="Proteomes" id="UP001555786"/>
    </source>
</evidence>
<proteinExistence type="predicted"/>
<sequence length="102" mass="11489">MGFSTTLLRGQYREALQAFKILQLPFARHIARRHMVYGPAPTGGRTDGRRGVAMERDLVLPPRNAEDEIIDLTNGFKDRRPSGHPVLAVREKWLARISKPAA</sequence>
<name>A0ABV3PIL0_9HYPH</name>
<comment type="caution">
    <text evidence="1">The sequence shown here is derived from an EMBL/GenBank/DDBJ whole genome shotgun (WGS) entry which is preliminary data.</text>
</comment>
<protein>
    <submittedName>
        <fullName evidence="1">Uncharacterized protein</fullName>
    </submittedName>
</protein>
<reference evidence="1 2" key="1">
    <citation type="submission" date="2024-07" db="EMBL/GenBank/DDBJ databases">
        <title>Description of Labrys sedimenti sp. nov., isolated from a diclofenac-degrading enrichment culture.</title>
        <authorList>
            <person name="Tancsics A."/>
            <person name="Csepanyi A."/>
        </authorList>
    </citation>
    <scope>NUCLEOTIDE SEQUENCE [LARGE SCALE GENOMIC DNA]</scope>
    <source>
        <strain evidence="1 2">LMG 23578</strain>
    </source>
</reference>
<organism evidence="1 2">
    <name type="scientific">Labrys neptuniae</name>
    <dbReference type="NCBI Taxonomy" id="376174"/>
    <lineage>
        <taxon>Bacteria</taxon>
        <taxon>Pseudomonadati</taxon>
        <taxon>Pseudomonadota</taxon>
        <taxon>Alphaproteobacteria</taxon>
        <taxon>Hyphomicrobiales</taxon>
        <taxon>Xanthobacteraceae</taxon>
        <taxon>Labrys</taxon>
    </lineage>
</organism>
<keyword evidence="2" id="KW-1185">Reference proteome</keyword>
<accession>A0ABV3PIL0</accession>